<feature type="transmembrane region" description="Helical" evidence="7">
    <location>
        <begin position="58"/>
        <end position="79"/>
    </location>
</feature>
<evidence type="ECO:0000256" key="3">
    <source>
        <dbReference type="ARBA" id="ARBA00022475"/>
    </source>
</evidence>
<accession>A0A484QAE1</accession>
<dbReference type="EMBL" id="CAADIF010000004">
    <property type="protein sequence ID" value="VFR59126.1"/>
    <property type="molecule type" value="Genomic_DNA"/>
</dbReference>
<proteinExistence type="predicted"/>
<dbReference type="GO" id="GO:0031460">
    <property type="term" value="P:glycine betaine transport"/>
    <property type="evidence" value="ECO:0007669"/>
    <property type="project" value="TreeGrafter"/>
</dbReference>
<reference evidence="9" key="1">
    <citation type="submission" date="2019-03" db="EMBL/GenBank/DDBJ databases">
        <authorList>
            <person name="Danneels B."/>
        </authorList>
    </citation>
    <scope>NUCLEOTIDE SEQUENCE</scope>
</reference>
<dbReference type="FunFam" id="1.10.3730.20:FF:000001">
    <property type="entry name" value="Quaternary ammonium compound resistance transporter SugE"/>
    <property type="match status" value="1"/>
</dbReference>
<evidence type="ECO:0000313" key="11">
    <source>
        <dbReference type="EMBL" id="VFR59126.1"/>
    </source>
</evidence>
<dbReference type="InterPro" id="IPR045324">
    <property type="entry name" value="Small_multidrug_res"/>
</dbReference>
<keyword evidence="4 7" id="KW-0812">Transmembrane</keyword>
<dbReference type="GO" id="GO:0015297">
    <property type="term" value="F:antiporter activity"/>
    <property type="evidence" value="ECO:0007669"/>
    <property type="project" value="TreeGrafter"/>
</dbReference>
<evidence type="ECO:0000313" key="9">
    <source>
        <dbReference type="EMBL" id="VFR35223.1"/>
    </source>
</evidence>
<dbReference type="EMBL" id="CAADIH010000006">
    <property type="protein sequence ID" value="VFR37580.1"/>
    <property type="molecule type" value="Genomic_DNA"/>
</dbReference>
<gene>
    <name evidence="9" type="ORF">ANK1_1567</name>
    <name evidence="11" type="ORF">ANK2_1568</name>
    <name evidence="8" type="ORF">BER1_1780</name>
    <name evidence="10" type="ORF">BER2_1742</name>
    <name evidence="13" type="ORF">ISE1_1535</name>
    <name evidence="12" type="ORF">ISE2_1573</name>
</gene>
<feature type="transmembrane region" description="Helical" evidence="7">
    <location>
        <begin position="85"/>
        <end position="104"/>
    </location>
</feature>
<dbReference type="InterPro" id="IPR037185">
    <property type="entry name" value="EmrE-like"/>
</dbReference>
<protein>
    <submittedName>
        <fullName evidence="9">Ethidium bromide-methyl viologen resistance protein EmrE</fullName>
    </submittedName>
</protein>
<evidence type="ECO:0000313" key="12">
    <source>
        <dbReference type="EMBL" id="VFR88816.1"/>
    </source>
</evidence>
<organism evidence="9">
    <name type="scientific">plant metagenome</name>
    <dbReference type="NCBI Taxonomy" id="1297885"/>
    <lineage>
        <taxon>unclassified sequences</taxon>
        <taxon>metagenomes</taxon>
        <taxon>organismal metagenomes</taxon>
    </lineage>
</organism>
<evidence type="ECO:0000313" key="13">
    <source>
        <dbReference type="EMBL" id="VFR89054.1"/>
    </source>
</evidence>
<evidence type="ECO:0000256" key="2">
    <source>
        <dbReference type="ARBA" id="ARBA00022448"/>
    </source>
</evidence>
<dbReference type="GO" id="GO:0015220">
    <property type="term" value="F:choline transmembrane transporter activity"/>
    <property type="evidence" value="ECO:0007669"/>
    <property type="project" value="TreeGrafter"/>
</dbReference>
<evidence type="ECO:0000256" key="4">
    <source>
        <dbReference type="ARBA" id="ARBA00022692"/>
    </source>
</evidence>
<dbReference type="SUPFAM" id="SSF103481">
    <property type="entry name" value="Multidrug resistance efflux transporter EmrE"/>
    <property type="match status" value="1"/>
</dbReference>
<dbReference type="GO" id="GO:0005886">
    <property type="term" value="C:plasma membrane"/>
    <property type="evidence" value="ECO:0007669"/>
    <property type="project" value="UniProtKB-SubCell"/>
</dbReference>
<evidence type="ECO:0000256" key="5">
    <source>
        <dbReference type="ARBA" id="ARBA00022989"/>
    </source>
</evidence>
<evidence type="ECO:0000256" key="6">
    <source>
        <dbReference type="ARBA" id="ARBA00023136"/>
    </source>
</evidence>
<keyword evidence="6 7" id="KW-0472">Membrane</keyword>
<dbReference type="Pfam" id="PF00893">
    <property type="entry name" value="Multi_Drug_Res"/>
    <property type="match status" value="1"/>
</dbReference>
<evidence type="ECO:0000256" key="7">
    <source>
        <dbReference type="SAM" id="Phobius"/>
    </source>
</evidence>
<keyword evidence="5 7" id="KW-1133">Transmembrane helix</keyword>
<dbReference type="GO" id="GO:0015199">
    <property type="term" value="F:amino-acid betaine transmembrane transporter activity"/>
    <property type="evidence" value="ECO:0007669"/>
    <property type="project" value="TreeGrafter"/>
</dbReference>
<dbReference type="AlphaFoldDB" id="A0A484QAE1"/>
<dbReference type="InterPro" id="IPR000390">
    <property type="entry name" value="Small_drug/metabolite_transptr"/>
</dbReference>
<evidence type="ECO:0000313" key="8">
    <source>
        <dbReference type="EMBL" id="VFR34177.1"/>
    </source>
</evidence>
<evidence type="ECO:0000313" key="10">
    <source>
        <dbReference type="EMBL" id="VFR37580.1"/>
    </source>
</evidence>
<name>A0A484QAE1_9ZZZZ</name>
<keyword evidence="3" id="KW-1003">Cell membrane</keyword>
<keyword evidence="2" id="KW-0813">Transport</keyword>
<dbReference type="EMBL" id="CAADIE010000003">
    <property type="protein sequence ID" value="VFR34177.1"/>
    <property type="molecule type" value="Genomic_DNA"/>
</dbReference>
<comment type="subcellular location">
    <subcellularLocation>
        <location evidence="1">Cell membrane</location>
        <topology evidence="1">Multi-pass membrane protein</topology>
    </subcellularLocation>
</comment>
<dbReference type="PANTHER" id="PTHR30561">
    <property type="entry name" value="SMR FAMILY PROTON-DEPENDENT DRUG EFFLUX TRANSPORTER SUGE"/>
    <property type="match status" value="1"/>
</dbReference>
<dbReference type="EMBL" id="CAADIM010000030">
    <property type="protein sequence ID" value="VFR89054.1"/>
    <property type="molecule type" value="Genomic_DNA"/>
</dbReference>
<sequence>MNPYVLLGGAIAFEVVATTLLKASDGFSRLWPSVGTILGYAVSFYLLSLTLRTVPTGIAYAIWSGVGVVLISLAAWAVYGQKLDAAAVAGIALIVSGVLVINLFSKAGH</sequence>
<evidence type="ECO:0000256" key="1">
    <source>
        <dbReference type="ARBA" id="ARBA00004651"/>
    </source>
</evidence>
<dbReference type="EMBL" id="CAADIA010000007">
    <property type="protein sequence ID" value="VFR35223.1"/>
    <property type="molecule type" value="Genomic_DNA"/>
</dbReference>
<dbReference type="EMBL" id="CAADIN010000017">
    <property type="protein sequence ID" value="VFR88816.1"/>
    <property type="molecule type" value="Genomic_DNA"/>
</dbReference>
<feature type="transmembrane region" description="Helical" evidence="7">
    <location>
        <begin position="33"/>
        <end position="51"/>
    </location>
</feature>
<dbReference type="PANTHER" id="PTHR30561:SF1">
    <property type="entry name" value="MULTIDRUG TRANSPORTER EMRE"/>
    <property type="match status" value="1"/>
</dbReference>
<dbReference type="Gene3D" id="1.10.3730.20">
    <property type="match status" value="1"/>
</dbReference>